<name>A0A0E9THR9_ANGAN</name>
<sequence length="36" mass="4130">MYCLEQTICEINTRMASAGRYLQQSNAKPQLHFIAV</sequence>
<dbReference type="EMBL" id="GBXM01056122">
    <property type="protein sequence ID" value="JAH52455.1"/>
    <property type="molecule type" value="Transcribed_RNA"/>
</dbReference>
<dbReference type="AlphaFoldDB" id="A0A0E9THR9"/>
<evidence type="ECO:0000313" key="1">
    <source>
        <dbReference type="EMBL" id="JAH52455.1"/>
    </source>
</evidence>
<organism evidence="1">
    <name type="scientific">Anguilla anguilla</name>
    <name type="common">European freshwater eel</name>
    <name type="synonym">Muraena anguilla</name>
    <dbReference type="NCBI Taxonomy" id="7936"/>
    <lineage>
        <taxon>Eukaryota</taxon>
        <taxon>Metazoa</taxon>
        <taxon>Chordata</taxon>
        <taxon>Craniata</taxon>
        <taxon>Vertebrata</taxon>
        <taxon>Euteleostomi</taxon>
        <taxon>Actinopterygii</taxon>
        <taxon>Neopterygii</taxon>
        <taxon>Teleostei</taxon>
        <taxon>Anguilliformes</taxon>
        <taxon>Anguillidae</taxon>
        <taxon>Anguilla</taxon>
    </lineage>
</organism>
<proteinExistence type="predicted"/>
<accession>A0A0E9THR9</accession>
<protein>
    <submittedName>
        <fullName evidence="1">Uncharacterized protein</fullName>
    </submittedName>
</protein>
<reference evidence="1" key="1">
    <citation type="submission" date="2014-11" db="EMBL/GenBank/DDBJ databases">
        <authorList>
            <person name="Amaro Gonzalez C."/>
        </authorList>
    </citation>
    <scope>NUCLEOTIDE SEQUENCE</scope>
</reference>
<reference evidence="1" key="2">
    <citation type="journal article" date="2015" name="Fish Shellfish Immunol.">
        <title>Early steps in the European eel (Anguilla anguilla)-Vibrio vulnificus interaction in the gills: Role of the RtxA13 toxin.</title>
        <authorList>
            <person name="Callol A."/>
            <person name="Pajuelo D."/>
            <person name="Ebbesson L."/>
            <person name="Teles M."/>
            <person name="MacKenzie S."/>
            <person name="Amaro C."/>
        </authorList>
    </citation>
    <scope>NUCLEOTIDE SEQUENCE</scope>
</reference>